<evidence type="ECO:0000313" key="10">
    <source>
        <dbReference type="Proteomes" id="UP000243459"/>
    </source>
</evidence>
<evidence type="ECO:0000256" key="5">
    <source>
        <dbReference type="ARBA" id="ARBA00023180"/>
    </source>
</evidence>
<dbReference type="PANTHER" id="PTHR20961">
    <property type="entry name" value="GLYCOSYLTRANSFERASE"/>
    <property type="match status" value="1"/>
</dbReference>
<dbReference type="InterPro" id="IPR049625">
    <property type="entry name" value="Glyco_transf_61_cat"/>
</dbReference>
<evidence type="ECO:0000259" key="8">
    <source>
        <dbReference type="Pfam" id="PF04577"/>
    </source>
</evidence>
<sequence length="518" mass="58948">MGYERKLMRNVSRVEPQKLGLAFVVACFVFSMAFVSVTKLVGLRLMNPIQAIIVAKDSGNPQLSESKLKIDLKVQNNSLTQSESSNQQLEDIKDFKQPERKSNIDLKVQNNSLTQSNSSNQPLEGTKDFKQPDEINLQEISKPLCDFSDKRSDVCEIQDQVIVHGNSSSVYIMNPKLQESYTIKPHARKFDSTAMRRITNISVKALSNYDDPFKCEVNHSIPAIIFSTGGFTGNMFHEFTDVIVPLFITSRKYHGEVQFLISETRPWFFIKYKPYLKALSHYEIIDFNKEERVHCYPNAVIGLKSHKEMSIDPLRSPNGYSMVDFAQTMRKAYSLKRKSAIKLKNSQSKKPRLLIIARKRTRSFKNIDEIVLMAKGLGYEVVVSEADVGLEKFSRIVNTCDVIMGVHGAGLTNIVFLPMNAIVIQIVPLGGLEGIAKLDFGTPALDMKLNYLQYSITEEESTLTEMYPRDHAVFKDLGSIQRQGWMAIRKIYLDQQNVSLDVNRFKGYLEQALQFLHQ</sequence>
<dbReference type="InterPro" id="IPR007657">
    <property type="entry name" value="Glycosyltransferase_61"/>
</dbReference>
<evidence type="ECO:0000256" key="2">
    <source>
        <dbReference type="ARBA" id="ARBA00004881"/>
    </source>
</evidence>
<evidence type="ECO:0000256" key="6">
    <source>
        <dbReference type="SAM" id="MobiDB-lite"/>
    </source>
</evidence>
<accession>A0A5P1ENF8</accession>
<dbReference type="GO" id="GO:0016763">
    <property type="term" value="F:pentosyltransferase activity"/>
    <property type="evidence" value="ECO:0007669"/>
    <property type="project" value="UniProtKB-ARBA"/>
</dbReference>
<comment type="pathway">
    <text evidence="2">Glycan metabolism.</text>
</comment>
<dbReference type="Gramene" id="ONK66339">
    <property type="protein sequence ID" value="ONK66339"/>
    <property type="gene ID" value="A4U43_C06F6710"/>
</dbReference>
<keyword evidence="5" id="KW-0325">Glycoprotein</keyword>
<evidence type="ECO:0000256" key="7">
    <source>
        <dbReference type="SAM" id="Phobius"/>
    </source>
</evidence>
<keyword evidence="7" id="KW-0472">Membrane</keyword>
<evidence type="ECO:0000313" key="9">
    <source>
        <dbReference type="EMBL" id="ONK66339.1"/>
    </source>
</evidence>
<reference evidence="10" key="1">
    <citation type="journal article" date="2017" name="Nat. Commun.">
        <title>The asparagus genome sheds light on the origin and evolution of a young Y chromosome.</title>
        <authorList>
            <person name="Harkess A."/>
            <person name="Zhou J."/>
            <person name="Xu C."/>
            <person name="Bowers J.E."/>
            <person name="Van der Hulst R."/>
            <person name="Ayyampalayam S."/>
            <person name="Mercati F."/>
            <person name="Riccardi P."/>
            <person name="McKain M.R."/>
            <person name="Kakrana A."/>
            <person name="Tang H."/>
            <person name="Ray J."/>
            <person name="Groenendijk J."/>
            <person name="Arikit S."/>
            <person name="Mathioni S.M."/>
            <person name="Nakano M."/>
            <person name="Shan H."/>
            <person name="Telgmann-Rauber A."/>
            <person name="Kanno A."/>
            <person name="Yue Z."/>
            <person name="Chen H."/>
            <person name="Li W."/>
            <person name="Chen Y."/>
            <person name="Xu X."/>
            <person name="Zhang Y."/>
            <person name="Luo S."/>
            <person name="Chen H."/>
            <person name="Gao J."/>
            <person name="Mao Z."/>
            <person name="Pires J.C."/>
            <person name="Luo M."/>
            <person name="Kudrna D."/>
            <person name="Wing R.A."/>
            <person name="Meyers B.C."/>
            <person name="Yi K."/>
            <person name="Kong H."/>
            <person name="Lavrijsen P."/>
            <person name="Sunseri F."/>
            <person name="Falavigna A."/>
            <person name="Ye Y."/>
            <person name="Leebens-Mack J.H."/>
            <person name="Chen G."/>
        </authorList>
    </citation>
    <scope>NUCLEOTIDE SEQUENCE [LARGE SCALE GENOMIC DNA]</scope>
    <source>
        <strain evidence="10">cv. DH0086</strain>
    </source>
</reference>
<comment type="subcellular location">
    <subcellularLocation>
        <location evidence="1">Golgi apparatus membrane</location>
        <topology evidence="1">Single-pass type II membrane protein</topology>
    </subcellularLocation>
</comment>
<dbReference type="OMA" id="FTHIANS"/>
<keyword evidence="7" id="KW-1133">Transmembrane helix</keyword>
<name>A0A5P1ENF8_ASPOF</name>
<feature type="compositionally biased region" description="Low complexity" evidence="6">
    <location>
        <begin position="110"/>
        <end position="121"/>
    </location>
</feature>
<feature type="domain" description="Glycosyltransferase 61 catalytic" evidence="8">
    <location>
        <begin position="332"/>
        <end position="424"/>
    </location>
</feature>
<organism evidence="9 10">
    <name type="scientific">Asparagus officinalis</name>
    <name type="common">Garden asparagus</name>
    <dbReference type="NCBI Taxonomy" id="4686"/>
    <lineage>
        <taxon>Eukaryota</taxon>
        <taxon>Viridiplantae</taxon>
        <taxon>Streptophyta</taxon>
        <taxon>Embryophyta</taxon>
        <taxon>Tracheophyta</taxon>
        <taxon>Spermatophyta</taxon>
        <taxon>Magnoliopsida</taxon>
        <taxon>Liliopsida</taxon>
        <taxon>Asparagales</taxon>
        <taxon>Asparagaceae</taxon>
        <taxon>Asparagoideae</taxon>
        <taxon>Asparagus</taxon>
    </lineage>
</organism>
<keyword evidence="7" id="KW-0812">Transmembrane</keyword>
<feature type="transmembrane region" description="Helical" evidence="7">
    <location>
        <begin position="21"/>
        <end position="42"/>
    </location>
</feature>
<feature type="region of interest" description="Disordered" evidence="6">
    <location>
        <begin position="110"/>
        <end position="132"/>
    </location>
</feature>
<proteinExistence type="predicted"/>
<gene>
    <name evidence="9" type="ORF">A4U43_C06F6710</name>
</gene>
<keyword evidence="3" id="KW-0328">Glycosyltransferase</keyword>
<dbReference type="OrthoDB" id="529273at2759"/>
<dbReference type="Proteomes" id="UP000243459">
    <property type="component" value="Chromosome 6"/>
</dbReference>
<protein>
    <recommendedName>
        <fullName evidence="8">Glycosyltransferase 61 catalytic domain-containing protein</fullName>
    </recommendedName>
</protein>
<dbReference type="PANTHER" id="PTHR20961:SF5">
    <property type="entry name" value="GLYCOSYLTRANSFERASE-RELATED"/>
    <property type="match status" value="1"/>
</dbReference>
<dbReference type="EMBL" id="CM007386">
    <property type="protein sequence ID" value="ONK66339.1"/>
    <property type="molecule type" value="Genomic_DNA"/>
</dbReference>
<dbReference type="GO" id="GO:0000139">
    <property type="term" value="C:Golgi membrane"/>
    <property type="evidence" value="ECO:0007669"/>
    <property type="project" value="UniProtKB-SubCell"/>
</dbReference>
<dbReference type="AlphaFoldDB" id="A0A5P1ENF8"/>
<dbReference type="Pfam" id="PF04577">
    <property type="entry name" value="Glyco_transf_61"/>
    <property type="match status" value="1"/>
</dbReference>
<keyword evidence="10" id="KW-1185">Reference proteome</keyword>
<evidence type="ECO:0000256" key="1">
    <source>
        <dbReference type="ARBA" id="ARBA00004323"/>
    </source>
</evidence>
<keyword evidence="4" id="KW-0808">Transferase</keyword>
<evidence type="ECO:0000256" key="3">
    <source>
        <dbReference type="ARBA" id="ARBA00022676"/>
    </source>
</evidence>
<evidence type="ECO:0000256" key="4">
    <source>
        <dbReference type="ARBA" id="ARBA00022679"/>
    </source>
</evidence>